<dbReference type="OrthoDB" id="21292at2759"/>
<feature type="region of interest" description="Disordered" evidence="1">
    <location>
        <begin position="1"/>
        <end position="81"/>
    </location>
</feature>
<evidence type="ECO:0000313" key="3">
    <source>
        <dbReference type="Proteomes" id="UP000726737"/>
    </source>
</evidence>
<feature type="compositionally biased region" description="Acidic residues" evidence="1">
    <location>
        <begin position="68"/>
        <end position="81"/>
    </location>
</feature>
<dbReference type="InterPro" id="IPR038322">
    <property type="entry name" value="Pex19_C_sf"/>
</dbReference>
<feature type="compositionally biased region" description="Low complexity" evidence="1">
    <location>
        <begin position="125"/>
        <end position="151"/>
    </location>
</feature>
<evidence type="ECO:0000256" key="1">
    <source>
        <dbReference type="SAM" id="MobiDB-lite"/>
    </source>
</evidence>
<protein>
    <submittedName>
        <fullName evidence="2">Peroxisome chaperone and import receptor</fullName>
    </submittedName>
</protein>
<name>A0A9P6QFJ6_9FUNG</name>
<organism evidence="2 3">
    <name type="scientific">Mortierella polycephala</name>
    <dbReference type="NCBI Taxonomy" id="41804"/>
    <lineage>
        <taxon>Eukaryota</taxon>
        <taxon>Fungi</taxon>
        <taxon>Fungi incertae sedis</taxon>
        <taxon>Mucoromycota</taxon>
        <taxon>Mortierellomycotina</taxon>
        <taxon>Mortierellomycetes</taxon>
        <taxon>Mortierellales</taxon>
        <taxon>Mortierellaceae</taxon>
        <taxon>Mortierella</taxon>
    </lineage>
</organism>
<feature type="compositionally biased region" description="Basic and acidic residues" evidence="1">
    <location>
        <begin position="1"/>
        <end position="10"/>
    </location>
</feature>
<dbReference type="GO" id="GO:0033328">
    <property type="term" value="F:peroxisome membrane targeting sequence binding"/>
    <property type="evidence" value="ECO:0007669"/>
    <property type="project" value="TreeGrafter"/>
</dbReference>
<keyword evidence="2" id="KW-0675">Receptor</keyword>
<dbReference type="PANTHER" id="PTHR12774:SF2">
    <property type="entry name" value="PEROXISOMAL BIOGENESIS FACTOR 19"/>
    <property type="match status" value="1"/>
</dbReference>
<gene>
    <name evidence="2" type="primary">PEX19_1</name>
    <name evidence="2" type="ORF">BG011_004537</name>
</gene>
<keyword evidence="3" id="KW-1185">Reference proteome</keyword>
<comment type="caution">
    <text evidence="2">The sequence shown here is derived from an EMBL/GenBank/DDBJ whole genome shotgun (WGS) entry which is preliminary data.</text>
</comment>
<feature type="compositionally biased region" description="Acidic residues" evidence="1">
    <location>
        <begin position="11"/>
        <end position="24"/>
    </location>
</feature>
<reference evidence="2" key="1">
    <citation type="journal article" date="2020" name="Fungal Divers.">
        <title>Resolving the Mortierellaceae phylogeny through synthesis of multi-gene phylogenetics and phylogenomics.</title>
        <authorList>
            <person name="Vandepol N."/>
            <person name="Liber J."/>
            <person name="Desiro A."/>
            <person name="Na H."/>
            <person name="Kennedy M."/>
            <person name="Barry K."/>
            <person name="Grigoriev I.V."/>
            <person name="Miller A.N."/>
            <person name="O'Donnell K."/>
            <person name="Stajich J.E."/>
            <person name="Bonito G."/>
        </authorList>
    </citation>
    <scope>NUCLEOTIDE SEQUENCE</scope>
    <source>
        <strain evidence="2">KOD948</strain>
    </source>
</reference>
<dbReference type="GO" id="GO:0005778">
    <property type="term" value="C:peroxisomal membrane"/>
    <property type="evidence" value="ECO:0007669"/>
    <property type="project" value="TreeGrafter"/>
</dbReference>
<accession>A0A9P6QFJ6</accession>
<dbReference type="Proteomes" id="UP000726737">
    <property type="component" value="Unassembled WGS sequence"/>
</dbReference>
<dbReference type="Gene3D" id="1.20.120.900">
    <property type="entry name" value="Pex19, mPTS binding domain"/>
    <property type="match status" value="1"/>
</dbReference>
<dbReference type="Pfam" id="PF04614">
    <property type="entry name" value="Pex19"/>
    <property type="match status" value="1"/>
</dbReference>
<dbReference type="GO" id="GO:0045046">
    <property type="term" value="P:protein import into peroxisome membrane"/>
    <property type="evidence" value="ECO:0007669"/>
    <property type="project" value="TreeGrafter"/>
</dbReference>
<dbReference type="InterPro" id="IPR006708">
    <property type="entry name" value="Pex19"/>
</dbReference>
<dbReference type="EMBL" id="JAAAJA010000003">
    <property type="protein sequence ID" value="KAG0267503.1"/>
    <property type="molecule type" value="Genomic_DNA"/>
</dbReference>
<dbReference type="PANTHER" id="PTHR12774">
    <property type="entry name" value="PEROXISOMAL BIOGENESIS FACTOR 19"/>
    <property type="match status" value="1"/>
</dbReference>
<feature type="region of interest" description="Disordered" evidence="1">
    <location>
        <begin position="125"/>
        <end position="158"/>
    </location>
</feature>
<evidence type="ECO:0000313" key="2">
    <source>
        <dbReference type="EMBL" id="KAG0267503.1"/>
    </source>
</evidence>
<proteinExistence type="predicted"/>
<dbReference type="AlphaFoldDB" id="A0A9P6QFJ6"/>
<sequence length="313" mass="34047">MSESKKKSTIAEEDIDDDFLDDALDGFTAPTLVPQSKPAPSSTSFITPKILNPSLHPHLQAPSTAADASEDNVDDKDEGILDEEFSETLAMGMEELMMEMNANPELKQSFEEMFNGLGIDGMNSAARSPSLSSSKPGATGSGSGISAASTSSGGGKSFQDRVAKTMDKLKDSSEQVDSQVAEGSEEALMAEMMKQMEGMSEGGDFQNVLDGMMEQLMSKDILYEPMLDLKNKYPQWLEENKDKISSAEYIRYEKQHGYVKQIVECFERPDFDDKSESRAKDVIELMQGIQDCGQPPADILSELAPGLEMGTGA</sequence>